<dbReference type="PANTHER" id="PTHR47893">
    <property type="entry name" value="REGULATORY PROTEIN PCHR"/>
    <property type="match status" value="1"/>
</dbReference>
<comment type="caution">
    <text evidence="5">The sequence shown here is derived from an EMBL/GenBank/DDBJ whole genome shotgun (WGS) entry which is preliminary data.</text>
</comment>
<dbReference type="SMART" id="SM00342">
    <property type="entry name" value="HTH_ARAC"/>
    <property type="match status" value="1"/>
</dbReference>
<dbReference type="AlphaFoldDB" id="A0A939D641"/>
<dbReference type="InterPro" id="IPR009057">
    <property type="entry name" value="Homeodomain-like_sf"/>
</dbReference>
<proteinExistence type="predicted"/>
<gene>
    <name evidence="5" type="ORF">JYB65_02430</name>
</gene>
<keyword evidence="1" id="KW-0805">Transcription regulation</keyword>
<evidence type="ECO:0000256" key="1">
    <source>
        <dbReference type="ARBA" id="ARBA00023015"/>
    </source>
</evidence>
<dbReference type="GO" id="GO:0003700">
    <property type="term" value="F:DNA-binding transcription factor activity"/>
    <property type="evidence" value="ECO:0007669"/>
    <property type="project" value="InterPro"/>
</dbReference>
<dbReference type="SUPFAM" id="SSF46689">
    <property type="entry name" value="Homeodomain-like"/>
    <property type="match status" value="1"/>
</dbReference>
<evidence type="ECO:0000313" key="6">
    <source>
        <dbReference type="Proteomes" id="UP000664545"/>
    </source>
</evidence>
<sequence length="326" mass="37392">MSILSKEKELYGSEVKMVSQADDCVVYEMVGESGGGIMTSYQVFPGVELIYNDFHMGECFQNKRPCSNIMEINHCKQGRFECDFNDGSCVYLEEGDLSVNMLGNRTKNSCFPLERYHGVSVVIELEEASESISSIWSDISIDLYTLREKLCPNNRCFIMRAKDSVEHIFSELYTVPDKIKQGYFKLKVLELLLFLSVADTSDCLGPRKYFHKNQVELIKTMKGQMIKDFDYHYTLDELSSLFNIPLTTMKLCFKGVYGTSIYAYMRSYRMQIASDYLRQSSESISDIAGRVGYANASKFASAFKKEMGLTPLEYRKNKCFEMKNDD</sequence>
<dbReference type="Gene3D" id="1.10.10.60">
    <property type="entry name" value="Homeodomain-like"/>
    <property type="match status" value="1"/>
</dbReference>
<keyword evidence="2" id="KW-0238">DNA-binding</keyword>
<dbReference type="InterPro" id="IPR053142">
    <property type="entry name" value="PchR_regulatory_protein"/>
</dbReference>
<protein>
    <submittedName>
        <fullName evidence="5">Helix-turn-helix transcriptional regulator</fullName>
    </submittedName>
</protein>
<accession>A0A939D641</accession>
<evidence type="ECO:0000256" key="2">
    <source>
        <dbReference type="ARBA" id="ARBA00023125"/>
    </source>
</evidence>
<feature type="domain" description="HTH araC/xylS-type" evidence="4">
    <location>
        <begin position="215"/>
        <end position="317"/>
    </location>
</feature>
<dbReference type="Proteomes" id="UP000664545">
    <property type="component" value="Unassembled WGS sequence"/>
</dbReference>
<dbReference type="InterPro" id="IPR020449">
    <property type="entry name" value="Tscrpt_reg_AraC-type_HTH"/>
</dbReference>
<dbReference type="InterPro" id="IPR018060">
    <property type="entry name" value="HTH_AraC"/>
</dbReference>
<dbReference type="EMBL" id="JAFJZZ010000001">
    <property type="protein sequence ID" value="MBN7772209.1"/>
    <property type="molecule type" value="Genomic_DNA"/>
</dbReference>
<keyword evidence="6" id="KW-1185">Reference proteome</keyword>
<dbReference type="RefSeq" id="WP_206581752.1">
    <property type="nucleotide sequence ID" value="NZ_JAFJZZ010000001.1"/>
</dbReference>
<dbReference type="PRINTS" id="PR00032">
    <property type="entry name" value="HTHARAC"/>
</dbReference>
<name>A0A939D641_CLOAM</name>
<dbReference type="GO" id="GO:0043565">
    <property type="term" value="F:sequence-specific DNA binding"/>
    <property type="evidence" value="ECO:0007669"/>
    <property type="project" value="InterPro"/>
</dbReference>
<dbReference type="PANTHER" id="PTHR47893:SF1">
    <property type="entry name" value="REGULATORY PROTEIN PCHR"/>
    <property type="match status" value="1"/>
</dbReference>
<evidence type="ECO:0000313" key="5">
    <source>
        <dbReference type="EMBL" id="MBN7772209.1"/>
    </source>
</evidence>
<keyword evidence="3" id="KW-0804">Transcription</keyword>
<reference evidence="5" key="1">
    <citation type="submission" date="2021-02" db="EMBL/GenBank/DDBJ databases">
        <title>Abyssanaerobacter marinus gen.nov., sp., nov, anaerobic bacterium isolated from the Onnuri vent field of Indian Ocean and suggestion of Mogibacteriaceae fam. nov., and proposal of reclassification of ambiguous this family's genus member.</title>
        <authorList>
            <person name="Kim Y.J."/>
            <person name="Yang J.-A."/>
        </authorList>
    </citation>
    <scope>NUCLEOTIDE SEQUENCE</scope>
    <source>
        <strain evidence="5">DSM 2634</strain>
    </source>
</reference>
<dbReference type="Pfam" id="PF12833">
    <property type="entry name" value="HTH_18"/>
    <property type="match status" value="1"/>
</dbReference>
<organism evidence="5 6">
    <name type="scientific">Clostridium aminobutyricum</name>
    <dbReference type="NCBI Taxonomy" id="33953"/>
    <lineage>
        <taxon>Bacteria</taxon>
        <taxon>Bacillati</taxon>
        <taxon>Bacillota</taxon>
        <taxon>Clostridia</taxon>
        <taxon>Eubacteriales</taxon>
        <taxon>Clostridiaceae</taxon>
        <taxon>Clostridium</taxon>
    </lineage>
</organism>
<dbReference type="PROSITE" id="PS01124">
    <property type="entry name" value="HTH_ARAC_FAMILY_2"/>
    <property type="match status" value="1"/>
</dbReference>
<evidence type="ECO:0000256" key="3">
    <source>
        <dbReference type="ARBA" id="ARBA00023163"/>
    </source>
</evidence>
<evidence type="ECO:0000259" key="4">
    <source>
        <dbReference type="PROSITE" id="PS01124"/>
    </source>
</evidence>